<keyword evidence="11" id="KW-0648">Protein biosynthesis</keyword>
<evidence type="ECO:0000256" key="13">
    <source>
        <dbReference type="SAM" id="MobiDB-lite"/>
    </source>
</evidence>
<keyword evidence="6" id="KW-0547">Nucleotide-binding</keyword>
<protein>
    <submittedName>
        <fullName evidence="15">ATP-binding cassette subfamily F protein uup</fullName>
    </submittedName>
</protein>
<dbReference type="InterPro" id="IPR027417">
    <property type="entry name" value="P-loop_NTPase"/>
</dbReference>
<keyword evidence="2" id="KW-0963">Cytoplasm</keyword>
<evidence type="ECO:0000313" key="16">
    <source>
        <dbReference type="Proteomes" id="UP000316778"/>
    </source>
</evidence>
<name>A0A562TFM5_CHIJA</name>
<dbReference type="Pfam" id="PF00005">
    <property type="entry name" value="ABC_tran"/>
    <property type="match status" value="2"/>
</dbReference>
<dbReference type="GO" id="GO:0003677">
    <property type="term" value="F:DNA binding"/>
    <property type="evidence" value="ECO:0007669"/>
    <property type="project" value="InterPro"/>
</dbReference>
<dbReference type="FunFam" id="3.40.50.300:FF:000011">
    <property type="entry name" value="Putative ABC transporter ATP-binding component"/>
    <property type="match status" value="1"/>
</dbReference>
<keyword evidence="12" id="KW-0175">Coiled coil</keyword>
<dbReference type="Proteomes" id="UP000316778">
    <property type="component" value="Unassembled WGS sequence"/>
</dbReference>
<dbReference type="InterPro" id="IPR051309">
    <property type="entry name" value="ABCF_ATPase"/>
</dbReference>
<dbReference type="InterPro" id="IPR032781">
    <property type="entry name" value="ABC_tran_Xtn"/>
</dbReference>
<evidence type="ECO:0000259" key="14">
    <source>
        <dbReference type="PROSITE" id="PS50893"/>
    </source>
</evidence>
<dbReference type="Pfam" id="PF12848">
    <property type="entry name" value="ABC_tran_Xtn"/>
    <property type="match status" value="1"/>
</dbReference>
<evidence type="ECO:0000256" key="5">
    <source>
        <dbReference type="ARBA" id="ARBA00022737"/>
    </source>
</evidence>
<evidence type="ECO:0000256" key="9">
    <source>
        <dbReference type="ARBA" id="ARBA00022845"/>
    </source>
</evidence>
<keyword evidence="8 15" id="KW-0067">ATP-binding</keyword>
<organism evidence="15 16">
    <name type="scientific">Chitinophaga japonensis</name>
    <name type="common">Flexibacter japonensis</name>
    <dbReference type="NCBI Taxonomy" id="104662"/>
    <lineage>
        <taxon>Bacteria</taxon>
        <taxon>Pseudomonadati</taxon>
        <taxon>Bacteroidota</taxon>
        <taxon>Chitinophagia</taxon>
        <taxon>Chitinophagales</taxon>
        <taxon>Chitinophagaceae</taxon>
        <taxon>Chitinophaga</taxon>
    </lineage>
</organism>
<comment type="similarity">
    <text evidence="1">Belongs to the ABC transporter superfamily. ABCF family. Translational throttle EttA subfamily.</text>
</comment>
<dbReference type="Pfam" id="PF16326">
    <property type="entry name" value="ABC_tran_CTD"/>
    <property type="match status" value="1"/>
</dbReference>
<reference evidence="15 16" key="1">
    <citation type="journal article" date="2013" name="Stand. Genomic Sci.">
        <title>Genomic Encyclopedia of Type Strains, Phase I: The one thousand microbial genomes (KMG-I) project.</title>
        <authorList>
            <person name="Kyrpides N.C."/>
            <person name="Woyke T."/>
            <person name="Eisen J.A."/>
            <person name="Garrity G."/>
            <person name="Lilburn T.G."/>
            <person name="Beck B.J."/>
            <person name="Whitman W.B."/>
            <person name="Hugenholtz P."/>
            <person name="Klenk H.P."/>
        </authorList>
    </citation>
    <scope>NUCLEOTIDE SEQUENCE [LARGE SCALE GENOMIC DNA]</scope>
    <source>
        <strain evidence="15 16">DSM 13484</strain>
    </source>
</reference>
<evidence type="ECO:0000256" key="4">
    <source>
        <dbReference type="ARBA" id="ARBA00022730"/>
    </source>
</evidence>
<dbReference type="Gene3D" id="3.40.50.300">
    <property type="entry name" value="P-loop containing nucleotide triphosphate hydrolases"/>
    <property type="match status" value="2"/>
</dbReference>
<dbReference type="GO" id="GO:0005524">
    <property type="term" value="F:ATP binding"/>
    <property type="evidence" value="ECO:0007669"/>
    <property type="project" value="UniProtKB-KW"/>
</dbReference>
<keyword evidence="3" id="KW-0820">tRNA-binding</keyword>
<evidence type="ECO:0000313" key="15">
    <source>
        <dbReference type="EMBL" id="TWI92068.1"/>
    </source>
</evidence>
<keyword evidence="7" id="KW-0378">Hydrolase</keyword>
<keyword evidence="10" id="KW-0694">RNA-binding</keyword>
<evidence type="ECO:0000256" key="1">
    <source>
        <dbReference type="ARBA" id="ARBA00005868"/>
    </source>
</evidence>
<dbReference type="InterPro" id="IPR017871">
    <property type="entry name" value="ABC_transporter-like_CS"/>
</dbReference>
<feature type="compositionally biased region" description="Polar residues" evidence="13">
    <location>
        <begin position="572"/>
        <end position="585"/>
    </location>
</feature>
<dbReference type="PROSITE" id="PS50893">
    <property type="entry name" value="ABC_TRANSPORTER_2"/>
    <property type="match status" value="2"/>
</dbReference>
<feature type="coiled-coil region" evidence="12">
    <location>
        <begin position="600"/>
        <end position="627"/>
    </location>
</feature>
<keyword evidence="5" id="KW-0677">Repeat</keyword>
<evidence type="ECO:0000256" key="10">
    <source>
        <dbReference type="ARBA" id="ARBA00022884"/>
    </source>
</evidence>
<dbReference type="InterPro" id="IPR032524">
    <property type="entry name" value="ABC_tran_C"/>
</dbReference>
<dbReference type="GO" id="GO:0006417">
    <property type="term" value="P:regulation of translation"/>
    <property type="evidence" value="ECO:0007669"/>
    <property type="project" value="UniProtKB-KW"/>
</dbReference>
<keyword evidence="4" id="KW-0699">rRNA-binding</keyword>
<evidence type="ECO:0000256" key="6">
    <source>
        <dbReference type="ARBA" id="ARBA00022741"/>
    </source>
</evidence>
<dbReference type="Gene3D" id="1.10.287.380">
    <property type="entry name" value="Valyl-tRNA synthetase, C-terminal domain"/>
    <property type="match status" value="1"/>
</dbReference>
<evidence type="ECO:0000256" key="7">
    <source>
        <dbReference type="ARBA" id="ARBA00022801"/>
    </source>
</evidence>
<accession>A0A562TFM5</accession>
<dbReference type="GO" id="GO:0006412">
    <property type="term" value="P:translation"/>
    <property type="evidence" value="ECO:0007669"/>
    <property type="project" value="UniProtKB-KW"/>
</dbReference>
<dbReference type="CDD" id="cd03221">
    <property type="entry name" value="ABCF_EF-3"/>
    <property type="match status" value="2"/>
</dbReference>
<gene>
    <name evidence="15" type="ORF">LX66_1450</name>
</gene>
<dbReference type="InterPro" id="IPR003593">
    <property type="entry name" value="AAA+_ATPase"/>
</dbReference>
<dbReference type="AlphaFoldDB" id="A0A562TFM5"/>
<evidence type="ECO:0000256" key="2">
    <source>
        <dbReference type="ARBA" id="ARBA00022490"/>
    </source>
</evidence>
<dbReference type="SMART" id="SM00382">
    <property type="entry name" value="AAA"/>
    <property type="match status" value="2"/>
</dbReference>
<dbReference type="PROSITE" id="PS00211">
    <property type="entry name" value="ABC_TRANSPORTER_1"/>
    <property type="match status" value="1"/>
</dbReference>
<sequence length="667" mass="76448">MYKKFSESATKNCYPQLITSTMPVISNQIYYLRPMHYVTVEGLTKSYGEKPLFRDISFHIEEGDKIALVALNGTGKSTLLRILCGKDVPDEGKVWIHKEVTVVMLEQQADFDLNRSILANIFAYDHPVLNAIKEYEQLTDEGREPDAGVLAAAIAKMDELGAWHFDAKVKQILGKLNIHHLDQLMGTLSGGQLKRVALAKVLIDIGFEHKHTLLIMDEPTNHLDVSMIEWLESYLNQENVTLLLVTHDRYFLDSVCNEIIELDQQQLFIYKGDYENYLEKKAAREESDKASVEKARNQYRKELEWMRRQPKARTTKAKSRIDAFYDVKEKASVRLEKQQLELNVKMTRLGGKILELKKVYKSYGNLHILKGFDYTFKKGERIGIVGRNGVGKSTFLDMLLGIEQPDSGKVNVGDTVVFGYYSQQGLVLQEDMRIIEFVKNIAEYFPLADGTRVSAAQFLQLFLFPPEKQYTYVSKLSGGEKRRLHLLSILFRNPNFLVLDEPTNDLDLPTLSILEDFLQEYQGCIIIVSHDRYFMDKLVDHLFVFEGDGVVRDFPGNYTQYREWEKEESRSTTKQSALPADNTNVAKADTAAAGKPRKLSYKEKRELELLEQEMTKLEAEKKSIDDKLAAGSLPYEELEPLTRRVGEVMALLDEKGMRWLELSELEG</sequence>
<dbReference type="FunFam" id="3.40.50.300:FF:000183">
    <property type="entry name" value="ABC transporter ATP-binding protein yjjK"/>
    <property type="match status" value="1"/>
</dbReference>
<evidence type="ECO:0000256" key="11">
    <source>
        <dbReference type="ARBA" id="ARBA00022917"/>
    </source>
</evidence>
<dbReference type="PANTHER" id="PTHR42855:SF1">
    <property type="entry name" value="ABC TRANSPORTER DOMAIN-CONTAINING PROTEIN"/>
    <property type="match status" value="1"/>
</dbReference>
<feature type="domain" description="ABC transporter" evidence="14">
    <location>
        <begin position="354"/>
        <end position="572"/>
    </location>
</feature>
<feature type="coiled-coil region" evidence="12">
    <location>
        <begin position="282"/>
        <end position="309"/>
    </location>
</feature>
<dbReference type="InterPro" id="IPR037118">
    <property type="entry name" value="Val-tRNA_synth_C_sf"/>
</dbReference>
<dbReference type="PANTHER" id="PTHR42855">
    <property type="entry name" value="ABC TRANSPORTER ATP-BINDING SUBUNIT"/>
    <property type="match status" value="1"/>
</dbReference>
<evidence type="ECO:0000256" key="12">
    <source>
        <dbReference type="SAM" id="Coils"/>
    </source>
</evidence>
<comment type="caution">
    <text evidence="15">The sequence shown here is derived from an EMBL/GenBank/DDBJ whole genome shotgun (WGS) entry which is preliminary data.</text>
</comment>
<keyword evidence="9" id="KW-0810">Translation regulation</keyword>
<feature type="region of interest" description="Disordered" evidence="13">
    <location>
        <begin position="565"/>
        <end position="597"/>
    </location>
</feature>
<feature type="domain" description="ABC transporter" evidence="14">
    <location>
        <begin position="38"/>
        <end position="289"/>
    </location>
</feature>
<keyword evidence="16" id="KW-1185">Reference proteome</keyword>
<dbReference type="GO" id="GO:0000049">
    <property type="term" value="F:tRNA binding"/>
    <property type="evidence" value="ECO:0007669"/>
    <property type="project" value="UniProtKB-KW"/>
</dbReference>
<evidence type="ECO:0000256" key="3">
    <source>
        <dbReference type="ARBA" id="ARBA00022555"/>
    </source>
</evidence>
<dbReference type="SUPFAM" id="SSF52540">
    <property type="entry name" value="P-loop containing nucleoside triphosphate hydrolases"/>
    <property type="match status" value="2"/>
</dbReference>
<dbReference type="EMBL" id="VLLG01000002">
    <property type="protein sequence ID" value="TWI92068.1"/>
    <property type="molecule type" value="Genomic_DNA"/>
</dbReference>
<proteinExistence type="inferred from homology"/>
<dbReference type="GO" id="GO:0016887">
    <property type="term" value="F:ATP hydrolysis activity"/>
    <property type="evidence" value="ECO:0007669"/>
    <property type="project" value="InterPro"/>
</dbReference>
<evidence type="ECO:0000256" key="8">
    <source>
        <dbReference type="ARBA" id="ARBA00022840"/>
    </source>
</evidence>
<dbReference type="InterPro" id="IPR003439">
    <property type="entry name" value="ABC_transporter-like_ATP-bd"/>
</dbReference>
<dbReference type="GO" id="GO:0019843">
    <property type="term" value="F:rRNA binding"/>
    <property type="evidence" value="ECO:0007669"/>
    <property type="project" value="UniProtKB-KW"/>
</dbReference>